<dbReference type="InterPro" id="IPR000462">
    <property type="entry name" value="CDP-OH_P_trans"/>
</dbReference>
<dbReference type="GO" id="GO:0016780">
    <property type="term" value="F:phosphotransferase activity, for other substituted phosphate groups"/>
    <property type="evidence" value="ECO:0007669"/>
    <property type="project" value="InterPro"/>
</dbReference>
<dbReference type="Proteomes" id="UP000248706">
    <property type="component" value="Unassembled WGS sequence"/>
</dbReference>
<dbReference type="EMBL" id="MCIF01000002">
    <property type="protein sequence ID" value="RAQ96706.1"/>
    <property type="molecule type" value="Genomic_DNA"/>
</dbReference>
<feature type="transmembrane region" description="Helical" evidence="4">
    <location>
        <begin position="12"/>
        <end position="38"/>
    </location>
</feature>
<evidence type="ECO:0008006" key="7">
    <source>
        <dbReference type="Google" id="ProtNLM"/>
    </source>
</evidence>
<organism evidence="5 6">
    <name type="scientific">Thermogemmatispora tikiterensis</name>
    <dbReference type="NCBI Taxonomy" id="1825093"/>
    <lineage>
        <taxon>Bacteria</taxon>
        <taxon>Bacillati</taxon>
        <taxon>Chloroflexota</taxon>
        <taxon>Ktedonobacteria</taxon>
        <taxon>Thermogemmatisporales</taxon>
        <taxon>Thermogemmatisporaceae</taxon>
        <taxon>Thermogemmatispora</taxon>
    </lineage>
</organism>
<accession>A0A328VG50</accession>
<reference evidence="5 6" key="1">
    <citation type="submission" date="2016-08" db="EMBL/GenBank/DDBJ databases">
        <title>Analysis of Carbohydrate Active Enzymes in Thermogemmatispora T81 Reveals Carbohydrate Degradation Ability.</title>
        <authorList>
            <person name="Tomazini A."/>
            <person name="Lal S."/>
            <person name="Stott M."/>
            <person name="Henrissat B."/>
            <person name="Polikarpov I."/>
            <person name="Sparling R."/>
            <person name="Levin D.B."/>
        </authorList>
    </citation>
    <scope>NUCLEOTIDE SEQUENCE [LARGE SCALE GENOMIC DNA]</scope>
    <source>
        <strain evidence="5 6">T81</strain>
    </source>
</reference>
<name>A0A328VG50_9CHLR</name>
<dbReference type="Pfam" id="PF01066">
    <property type="entry name" value="CDP-OH_P_transf"/>
    <property type="match status" value="1"/>
</dbReference>
<evidence type="ECO:0000256" key="4">
    <source>
        <dbReference type="SAM" id="Phobius"/>
    </source>
</evidence>
<feature type="transmembrane region" description="Helical" evidence="4">
    <location>
        <begin position="44"/>
        <end position="67"/>
    </location>
</feature>
<keyword evidence="1 2" id="KW-0808">Transferase</keyword>
<comment type="caution">
    <text evidence="5">The sequence shown here is derived from an EMBL/GenBank/DDBJ whole genome shotgun (WGS) entry which is preliminary data.</text>
</comment>
<dbReference type="InterPro" id="IPR048254">
    <property type="entry name" value="CDP_ALCOHOL_P_TRANSF_CS"/>
</dbReference>
<dbReference type="Gene3D" id="1.20.120.1760">
    <property type="match status" value="1"/>
</dbReference>
<evidence type="ECO:0000313" key="6">
    <source>
        <dbReference type="Proteomes" id="UP000248706"/>
    </source>
</evidence>
<protein>
    <recommendedName>
        <fullName evidence="7">CDP-alcohol phosphatidyltransferase</fullName>
    </recommendedName>
</protein>
<keyword evidence="4" id="KW-1133">Transmembrane helix</keyword>
<proteinExistence type="inferred from homology"/>
<keyword evidence="4" id="KW-0812">Transmembrane</keyword>
<feature type="transmembrane region" description="Helical" evidence="4">
    <location>
        <begin position="123"/>
        <end position="144"/>
    </location>
</feature>
<dbReference type="OrthoDB" id="116551at2"/>
<dbReference type="GO" id="GO:0008654">
    <property type="term" value="P:phospholipid biosynthetic process"/>
    <property type="evidence" value="ECO:0007669"/>
    <property type="project" value="InterPro"/>
</dbReference>
<dbReference type="AlphaFoldDB" id="A0A328VG50"/>
<evidence type="ECO:0000256" key="1">
    <source>
        <dbReference type="ARBA" id="ARBA00022679"/>
    </source>
</evidence>
<dbReference type="PROSITE" id="PS00379">
    <property type="entry name" value="CDP_ALCOHOL_P_TRANSF"/>
    <property type="match status" value="1"/>
</dbReference>
<feature type="transmembrane region" description="Helical" evidence="4">
    <location>
        <begin position="164"/>
        <end position="186"/>
    </location>
</feature>
<feature type="compositionally biased region" description="Low complexity" evidence="3">
    <location>
        <begin position="211"/>
        <end position="222"/>
    </location>
</feature>
<comment type="similarity">
    <text evidence="2">Belongs to the CDP-alcohol phosphatidyltransferase class-I family.</text>
</comment>
<keyword evidence="6" id="KW-1185">Reference proteome</keyword>
<evidence type="ECO:0000313" key="5">
    <source>
        <dbReference type="EMBL" id="RAQ96706.1"/>
    </source>
</evidence>
<dbReference type="GO" id="GO:0016020">
    <property type="term" value="C:membrane"/>
    <property type="evidence" value="ECO:0007669"/>
    <property type="project" value="InterPro"/>
</dbReference>
<evidence type="ECO:0000256" key="2">
    <source>
        <dbReference type="RuleBase" id="RU003750"/>
    </source>
</evidence>
<sequence length="275" mass="30475">MLSRRIQQQVRLLVAFIIRPLANLGVTPNMLTLVGLLLSGLTALVIAQGYLVAGGLLVLFAGIFDMFDGAVARVRQAATTFGAFFDSTLDRYSESIILFGLLWYVLQRPDLHEQLWPFGHEQLWMIVLVFVAVVGSLMVSYTKARAEGLGLECKTGLLARPERVVILAIGLIAGIEIWALVLLAVFSQVTALERMFYVWRITRRQERERPAPQLAPAPTTLASDQKSSARLNRDRERRARFLGRGRGRAAEAQEASARPVPSHVPPLSGGMQQQE</sequence>
<evidence type="ECO:0000256" key="3">
    <source>
        <dbReference type="SAM" id="MobiDB-lite"/>
    </source>
</evidence>
<feature type="region of interest" description="Disordered" evidence="3">
    <location>
        <begin position="209"/>
        <end position="275"/>
    </location>
</feature>
<keyword evidence="4" id="KW-0472">Membrane</keyword>
<dbReference type="InterPro" id="IPR043130">
    <property type="entry name" value="CDP-OH_PTrfase_TM_dom"/>
</dbReference>
<gene>
    <name evidence="5" type="ORF">A4R35_14270</name>
</gene>